<feature type="compositionally biased region" description="Basic and acidic residues" evidence="1">
    <location>
        <begin position="463"/>
        <end position="474"/>
    </location>
</feature>
<feature type="region of interest" description="Disordered" evidence="1">
    <location>
        <begin position="186"/>
        <end position="236"/>
    </location>
</feature>
<feature type="compositionally biased region" description="Polar residues" evidence="1">
    <location>
        <begin position="222"/>
        <end position="236"/>
    </location>
</feature>
<proteinExistence type="predicted"/>
<feature type="compositionally biased region" description="Basic and acidic residues" evidence="1">
    <location>
        <begin position="308"/>
        <end position="320"/>
    </location>
</feature>
<feature type="compositionally biased region" description="Basic and acidic residues" evidence="1">
    <location>
        <begin position="437"/>
        <end position="446"/>
    </location>
</feature>
<accession>A0A915IHV1</accession>
<feature type="region of interest" description="Disordered" evidence="1">
    <location>
        <begin position="463"/>
        <end position="552"/>
    </location>
</feature>
<evidence type="ECO:0000256" key="1">
    <source>
        <dbReference type="SAM" id="MobiDB-lite"/>
    </source>
</evidence>
<dbReference type="WBParaSite" id="nRc.2.0.1.t13384-RA">
    <property type="protein sequence ID" value="nRc.2.0.1.t13384-RA"/>
    <property type="gene ID" value="nRc.2.0.1.g13384"/>
</dbReference>
<sequence length="691" mass="77660">MSKKEKQPVPRSISLEIIPPPMDPILSELKLNESDCSKLIDALRKGRQEKVVKKLRSLTKRLAGVTNHLKNQELKAISLVKSIENVEKSLADKKLQINGFQEFEQAATKFRDQVLGASAKSSASTMLSARITTATKMPQLSDAAVKSKDMGTTLEMKIEYNPSLKLQIPEVLTQLQEEQPIAAPIPTTLWTERAERRPYDLTDDPNSRTEAHLDSDELNLSPHESSNTGTRNSSEQLCKKLFGTSKTDEVAERAPYISADVASRTEPNLVDSYTLKKNLEQSSPSKTAAKRVTLLQQEDQTFPTTEETPEKKEREKEKKVFIKNIDSGANKSSDEVAVRAEYQTADTASRTEKELDNTDFPDDSEPTALKKSEPRVELMDKWAKIDRYVQKLKEKGAMFNQDEQIDIKAVRAEYTADDAKSRTECEISCDDGDDENSENKADIESLEKDVLREVKTILRVEKKLDGRGRRKLDDQLSQLAPMTSDKEEKMTEKVVPSSKRGEDNGKSDKLQKQSPKDSAVIGRGVEANDLVDSPSGGTTISIDEERPRRMPSSYIPSLPVKAMFEKSKPVSNRVKTSSRSGSSRCDSFRTFWPTANFWRDRSCLSLLCLLIIFLSTVYLAYRSLDALAGAYKVPIDDCQQARYLCERYQKCCFSTCGSTKWHIFRLKVFGDGGGRDESEGNDENFLENTHV</sequence>
<evidence type="ECO:0000313" key="2">
    <source>
        <dbReference type="Proteomes" id="UP000887565"/>
    </source>
</evidence>
<keyword evidence="2" id="KW-1185">Reference proteome</keyword>
<evidence type="ECO:0000313" key="3">
    <source>
        <dbReference type="WBParaSite" id="nRc.2.0.1.t13384-RA"/>
    </source>
</evidence>
<organism evidence="2 3">
    <name type="scientific">Romanomermis culicivorax</name>
    <name type="common">Nematode worm</name>
    <dbReference type="NCBI Taxonomy" id="13658"/>
    <lineage>
        <taxon>Eukaryota</taxon>
        <taxon>Metazoa</taxon>
        <taxon>Ecdysozoa</taxon>
        <taxon>Nematoda</taxon>
        <taxon>Enoplea</taxon>
        <taxon>Dorylaimia</taxon>
        <taxon>Mermithida</taxon>
        <taxon>Mermithoidea</taxon>
        <taxon>Mermithidae</taxon>
        <taxon>Romanomermis</taxon>
    </lineage>
</organism>
<feature type="compositionally biased region" description="Basic and acidic residues" evidence="1">
    <location>
        <begin position="499"/>
        <end position="515"/>
    </location>
</feature>
<protein>
    <submittedName>
        <fullName evidence="3">Uncharacterized protein</fullName>
    </submittedName>
</protein>
<feature type="compositionally biased region" description="Acidic residues" evidence="1">
    <location>
        <begin position="427"/>
        <end position="436"/>
    </location>
</feature>
<feature type="region of interest" description="Disordered" evidence="1">
    <location>
        <begin position="295"/>
        <end position="373"/>
    </location>
</feature>
<dbReference type="AlphaFoldDB" id="A0A915IHV1"/>
<feature type="compositionally biased region" description="Basic and acidic residues" evidence="1">
    <location>
        <begin position="192"/>
        <end position="215"/>
    </location>
</feature>
<dbReference type="Proteomes" id="UP000887565">
    <property type="component" value="Unplaced"/>
</dbReference>
<reference evidence="3" key="1">
    <citation type="submission" date="2022-11" db="UniProtKB">
        <authorList>
            <consortium name="WormBaseParasite"/>
        </authorList>
    </citation>
    <scope>IDENTIFICATION</scope>
</reference>
<feature type="region of interest" description="Disordered" evidence="1">
    <location>
        <begin position="420"/>
        <end position="446"/>
    </location>
</feature>
<name>A0A915IHV1_ROMCU</name>